<dbReference type="PANTHER" id="PTHR32322">
    <property type="entry name" value="INNER MEMBRANE TRANSPORTER"/>
    <property type="match status" value="1"/>
</dbReference>
<feature type="domain" description="EamA" evidence="7">
    <location>
        <begin position="12"/>
        <end position="144"/>
    </location>
</feature>
<dbReference type="OrthoDB" id="9812547at2"/>
<feature type="transmembrane region" description="Helical" evidence="6">
    <location>
        <begin position="98"/>
        <end position="116"/>
    </location>
</feature>
<dbReference type="Pfam" id="PF00892">
    <property type="entry name" value="EamA"/>
    <property type="match status" value="2"/>
</dbReference>
<reference evidence="8 9" key="1">
    <citation type="submission" date="2019-01" db="EMBL/GenBank/DDBJ databases">
        <title>Filimonas sp. strain TTM-71.</title>
        <authorList>
            <person name="Chen W.-M."/>
        </authorList>
    </citation>
    <scope>NUCLEOTIDE SEQUENCE [LARGE SCALE GENOMIC DNA]</scope>
    <source>
        <strain evidence="8 9">TTM-71</strain>
    </source>
</reference>
<feature type="transmembrane region" description="Helical" evidence="6">
    <location>
        <begin position="128"/>
        <end position="145"/>
    </location>
</feature>
<evidence type="ECO:0000256" key="1">
    <source>
        <dbReference type="ARBA" id="ARBA00004141"/>
    </source>
</evidence>
<dbReference type="InterPro" id="IPR037185">
    <property type="entry name" value="EmrE-like"/>
</dbReference>
<feature type="domain" description="EamA" evidence="7">
    <location>
        <begin position="161"/>
        <end position="299"/>
    </location>
</feature>
<feature type="transmembrane region" description="Helical" evidence="6">
    <location>
        <begin position="186"/>
        <end position="207"/>
    </location>
</feature>
<evidence type="ECO:0000256" key="4">
    <source>
        <dbReference type="ARBA" id="ARBA00022989"/>
    </source>
</evidence>
<dbReference type="InterPro" id="IPR050638">
    <property type="entry name" value="AA-Vitamin_Transporters"/>
</dbReference>
<dbReference type="EMBL" id="SDHZ01000005">
    <property type="protein sequence ID" value="RXK81005.1"/>
    <property type="molecule type" value="Genomic_DNA"/>
</dbReference>
<evidence type="ECO:0000256" key="3">
    <source>
        <dbReference type="ARBA" id="ARBA00022692"/>
    </source>
</evidence>
<protein>
    <submittedName>
        <fullName evidence="8">EamA family transporter</fullName>
    </submittedName>
</protein>
<evidence type="ECO:0000259" key="7">
    <source>
        <dbReference type="Pfam" id="PF00892"/>
    </source>
</evidence>
<organism evidence="8 9">
    <name type="scientific">Filimonas effusa</name>
    <dbReference type="NCBI Taxonomy" id="2508721"/>
    <lineage>
        <taxon>Bacteria</taxon>
        <taxon>Pseudomonadati</taxon>
        <taxon>Bacteroidota</taxon>
        <taxon>Chitinophagia</taxon>
        <taxon>Chitinophagales</taxon>
        <taxon>Chitinophagaceae</taxon>
        <taxon>Filimonas</taxon>
    </lineage>
</organism>
<evidence type="ECO:0000256" key="5">
    <source>
        <dbReference type="ARBA" id="ARBA00023136"/>
    </source>
</evidence>
<keyword evidence="9" id="KW-1185">Reference proteome</keyword>
<dbReference type="AlphaFoldDB" id="A0A4Q1D1W9"/>
<comment type="subcellular location">
    <subcellularLocation>
        <location evidence="1">Membrane</location>
        <topology evidence="1">Multi-pass membrane protein</topology>
    </subcellularLocation>
</comment>
<keyword evidence="3 6" id="KW-0812">Transmembrane</keyword>
<gene>
    <name evidence="8" type="ORF">ESB13_22905</name>
</gene>
<name>A0A4Q1D1W9_9BACT</name>
<dbReference type="InterPro" id="IPR000620">
    <property type="entry name" value="EamA_dom"/>
</dbReference>
<dbReference type="PANTHER" id="PTHR32322:SF2">
    <property type="entry name" value="EAMA DOMAIN-CONTAINING PROTEIN"/>
    <property type="match status" value="1"/>
</dbReference>
<evidence type="ECO:0000256" key="6">
    <source>
        <dbReference type="SAM" id="Phobius"/>
    </source>
</evidence>
<feature type="transmembrane region" description="Helical" evidence="6">
    <location>
        <begin position="157"/>
        <end position="179"/>
    </location>
</feature>
<sequence length="309" mass="33633">MNKTIHAPKWLVILAFATVYIVWGSTYFFIRVAVEHIPAMLMAAIRFLIAGTLLAGWCIYKKENLFHWPSIKPALVSGMLLLFIGNGAVVWVEQYLPSSLVAVLVSTSPIWFVLLDKPSWATNFRSKSTIIGLVIGFIGVVLLFSEQASEVAASHDNVQLISLFLLILASMCWSGGSLYSKYYAKGVSATVNTCWQMLVAGIAFVPATLVSGELNGFNWAQVPGSAWFATGYLIVMGSLAAYSAYVWLLQVRPATQVSTYAYVNPVVAVLLGVVFANESMSLMQLGGLAVILMSVLLINLAKYRKKAGS</sequence>
<dbReference type="GO" id="GO:0016020">
    <property type="term" value="C:membrane"/>
    <property type="evidence" value="ECO:0007669"/>
    <property type="project" value="UniProtKB-SubCell"/>
</dbReference>
<dbReference type="RefSeq" id="WP_129006260.1">
    <property type="nucleotide sequence ID" value="NZ_SDHZ01000005.1"/>
</dbReference>
<dbReference type="Proteomes" id="UP000290545">
    <property type="component" value="Unassembled WGS sequence"/>
</dbReference>
<comment type="caution">
    <text evidence="8">The sequence shown here is derived from an EMBL/GenBank/DDBJ whole genome shotgun (WGS) entry which is preliminary data.</text>
</comment>
<evidence type="ECO:0000256" key="2">
    <source>
        <dbReference type="ARBA" id="ARBA00007362"/>
    </source>
</evidence>
<proteinExistence type="inferred from homology"/>
<evidence type="ECO:0000313" key="8">
    <source>
        <dbReference type="EMBL" id="RXK81005.1"/>
    </source>
</evidence>
<feature type="transmembrane region" description="Helical" evidence="6">
    <location>
        <begin position="260"/>
        <end position="276"/>
    </location>
</feature>
<keyword evidence="4 6" id="KW-1133">Transmembrane helix</keyword>
<keyword evidence="5 6" id="KW-0472">Membrane</keyword>
<evidence type="ECO:0000313" key="9">
    <source>
        <dbReference type="Proteomes" id="UP000290545"/>
    </source>
</evidence>
<feature type="transmembrane region" description="Helical" evidence="6">
    <location>
        <begin position="227"/>
        <end position="248"/>
    </location>
</feature>
<feature type="transmembrane region" description="Helical" evidence="6">
    <location>
        <begin position="72"/>
        <end position="92"/>
    </location>
</feature>
<dbReference type="SUPFAM" id="SSF103481">
    <property type="entry name" value="Multidrug resistance efflux transporter EmrE"/>
    <property type="match status" value="2"/>
</dbReference>
<accession>A0A4Q1D1W9</accession>
<feature type="transmembrane region" description="Helical" evidence="6">
    <location>
        <begin position="36"/>
        <end position="60"/>
    </location>
</feature>
<feature type="transmembrane region" description="Helical" evidence="6">
    <location>
        <begin position="282"/>
        <end position="301"/>
    </location>
</feature>
<comment type="similarity">
    <text evidence="2">Belongs to the EamA transporter family.</text>
</comment>
<feature type="transmembrane region" description="Helical" evidence="6">
    <location>
        <begin position="12"/>
        <end position="30"/>
    </location>
</feature>